<organism evidence="6 7">
    <name type="scientific">candidate division WWE3 bacterium GW2011_GWB1_47_11</name>
    <dbReference type="NCBI Taxonomy" id="1619117"/>
    <lineage>
        <taxon>Bacteria</taxon>
        <taxon>Katanobacteria</taxon>
    </lineage>
</organism>
<dbReference type="GO" id="GO:0016758">
    <property type="term" value="F:hexosyltransferase activity"/>
    <property type="evidence" value="ECO:0007669"/>
    <property type="project" value="InterPro"/>
</dbReference>
<keyword evidence="3" id="KW-1133">Transmembrane helix</keyword>
<keyword evidence="3" id="KW-0472">Membrane</keyword>
<feature type="transmembrane region" description="Helical" evidence="3">
    <location>
        <begin position="73"/>
        <end position="90"/>
    </location>
</feature>
<evidence type="ECO:0000259" key="5">
    <source>
        <dbReference type="Pfam" id="PF04101"/>
    </source>
</evidence>
<evidence type="ECO:0000313" key="7">
    <source>
        <dbReference type="Proteomes" id="UP000034684"/>
    </source>
</evidence>
<dbReference type="GO" id="GO:0005975">
    <property type="term" value="P:carbohydrate metabolic process"/>
    <property type="evidence" value="ECO:0007669"/>
    <property type="project" value="InterPro"/>
</dbReference>
<feature type="domain" description="Glycosyl transferase family 28 C-terminal" evidence="5">
    <location>
        <begin position="185"/>
        <end position="356"/>
    </location>
</feature>
<dbReference type="CDD" id="cd03785">
    <property type="entry name" value="GT28_MurG"/>
    <property type="match status" value="1"/>
</dbReference>
<proteinExistence type="predicted"/>
<keyword evidence="3" id="KW-0812">Transmembrane</keyword>
<dbReference type="Proteomes" id="UP000034684">
    <property type="component" value="Unassembled WGS sequence"/>
</dbReference>
<dbReference type="InterPro" id="IPR007235">
    <property type="entry name" value="Glyco_trans_28_C"/>
</dbReference>
<gene>
    <name evidence="6" type="ORF">UX79_C0005G0006</name>
</gene>
<dbReference type="SUPFAM" id="SSF53756">
    <property type="entry name" value="UDP-Glycosyltransferase/glycogen phosphorylase"/>
    <property type="match status" value="1"/>
</dbReference>
<protein>
    <recommendedName>
        <fullName evidence="8">UDP-N-acetylglucosamine--N-acetylmuramyl-(pentapeptide) pyrophosphoryl-undecaprenol N-acetylglucosamine transferase</fullName>
    </recommendedName>
</protein>
<evidence type="ECO:0000256" key="1">
    <source>
        <dbReference type="ARBA" id="ARBA00022676"/>
    </source>
</evidence>
<evidence type="ECO:0000313" key="6">
    <source>
        <dbReference type="EMBL" id="KKU57764.1"/>
    </source>
</evidence>
<reference evidence="6 7" key="1">
    <citation type="journal article" date="2015" name="Nature">
        <title>rRNA introns, odd ribosomes, and small enigmatic genomes across a large radiation of phyla.</title>
        <authorList>
            <person name="Brown C.T."/>
            <person name="Hug L.A."/>
            <person name="Thomas B.C."/>
            <person name="Sharon I."/>
            <person name="Castelle C.J."/>
            <person name="Singh A."/>
            <person name="Wilkins M.J."/>
            <person name="Williams K.H."/>
            <person name="Banfield J.F."/>
        </authorList>
    </citation>
    <scope>NUCLEOTIDE SEQUENCE [LARGE SCALE GENOMIC DNA]</scope>
</reference>
<dbReference type="PANTHER" id="PTHR21015">
    <property type="entry name" value="UDP-N-ACETYLGLUCOSAMINE--N-ACETYLMURAMYL-(PENTAPEPTIDE) PYROPHOSPHORYL-UNDECAPRENOL N-ACETYLGLUCOSAMINE TRANSFERASE 1"/>
    <property type="match status" value="1"/>
</dbReference>
<dbReference type="GO" id="GO:1901137">
    <property type="term" value="P:carbohydrate derivative biosynthetic process"/>
    <property type="evidence" value="ECO:0007669"/>
    <property type="project" value="UniProtKB-ARBA"/>
</dbReference>
<dbReference type="InterPro" id="IPR004276">
    <property type="entry name" value="GlycoTrans_28_N"/>
</dbReference>
<accession>A0A0G1RKD1</accession>
<feature type="domain" description="Glycosyltransferase family 28 N-terminal" evidence="4">
    <location>
        <begin position="6"/>
        <end position="143"/>
    </location>
</feature>
<name>A0A0G1RKD1_UNCKA</name>
<keyword evidence="2" id="KW-0808">Transferase</keyword>
<dbReference type="AlphaFoldDB" id="A0A0G1RKD1"/>
<sequence length="369" mass="40687">MKLVITGGHHTAALPVIEEIKRNAPRTEVFWIGRKYAVAGDKNYSLEYRDITALNIPFFDLQAGKFYKTVDPLILLKLPVGLIQALYLLVKLKPAAILSFGSYLAVPVVVAGWFLGIPSFTHEQTLTAGYANRLIAIFAKKVLLSWPESARFFPKGKTFITGLPLRAEIFSVLSSVFEVNKALPTVYVTAGKTGSHKINLAVIHALKDLLAVCNIIHQCGANSVFNDYELAVQTYAELQENEVVRGKYCPRRFVLGNEIGEVYAKSTLVISRGGAHTVGELLALEKPCLLIPIPWVSHNEQNINASVLVKSGLGKILNESELTSETLLLNVKAFLENIGDYKVKNSNHSSIIAKNAAHSIYQQISQFLR</sequence>
<dbReference type="EMBL" id="LCNN01000005">
    <property type="protein sequence ID" value="KKU57764.1"/>
    <property type="molecule type" value="Genomic_DNA"/>
</dbReference>
<keyword evidence="1" id="KW-0328">Glycosyltransferase</keyword>
<dbReference type="Gene3D" id="3.40.50.2000">
    <property type="entry name" value="Glycogen Phosphorylase B"/>
    <property type="match status" value="2"/>
</dbReference>
<evidence type="ECO:0008006" key="8">
    <source>
        <dbReference type="Google" id="ProtNLM"/>
    </source>
</evidence>
<comment type="caution">
    <text evidence="6">The sequence shown here is derived from an EMBL/GenBank/DDBJ whole genome shotgun (WGS) entry which is preliminary data.</text>
</comment>
<dbReference type="Pfam" id="PF04101">
    <property type="entry name" value="Glyco_tran_28_C"/>
    <property type="match status" value="1"/>
</dbReference>
<evidence type="ECO:0000259" key="4">
    <source>
        <dbReference type="Pfam" id="PF03033"/>
    </source>
</evidence>
<dbReference type="PANTHER" id="PTHR21015:SF22">
    <property type="entry name" value="GLYCOSYLTRANSFERASE"/>
    <property type="match status" value="1"/>
</dbReference>
<evidence type="ECO:0000256" key="3">
    <source>
        <dbReference type="SAM" id="Phobius"/>
    </source>
</evidence>
<dbReference type="Pfam" id="PF03033">
    <property type="entry name" value="Glyco_transf_28"/>
    <property type="match status" value="1"/>
</dbReference>
<feature type="transmembrane region" description="Helical" evidence="3">
    <location>
        <begin position="97"/>
        <end position="116"/>
    </location>
</feature>
<evidence type="ECO:0000256" key="2">
    <source>
        <dbReference type="ARBA" id="ARBA00022679"/>
    </source>
</evidence>